<dbReference type="WBParaSite" id="HDID_0000759301-mRNA-1">
    <property type="protein sequence ID" value="HDID_0000759301-mRNA-1"/>
    <property type="gene ID" value="HDID_0000759301"/>
</dbReference>
<dbReference type="OrthoDB" id="76676at2759"/>
<proteinExistence type="inferred from homology"/>
<dbReference type="Proteomes" id="UP000274504">
    <property type="component" value="Unassembled WGS sequence"/>
</dbReference>
<feature type="region of interest" description="Disordered" evidence="9">
    <location>
        <begin position="446"/>
        <end position="632"/>
    </location>
</feature>
<evidence type="ECO:0000256" key="6">
    <source>
        <dbReference type="ARBA" id="ARBA00023242"/>
    </source>
</evidence>
<feature type="compositionally biased region" description="Low complexity" evidence="9">
    <location>
        <begin position="118"/>
        <end position="134"/>
    </location>
</feature>
<keyword evidence="4 8" id="KW-0238">DNA-binding</keyword>
<accession>A0A0R3SR35</accession>
<dbReference type="GO" id="GO:0005674">
    <property type="term" value="C:transcription factor TFIIF complex"/>
    <property type="evidence" value="ECO:0007669"/>
    <property type="project" value="TreeGrafter"/>
</dbReference>
<feature type="compositionally biased region" description="Basic and acidic residues" evidence="9">
    <location>
        <begin position="495"/>
        <end position="508"/>
    </location>
</feature>
<feature type="compositionally biased region" description="Basic and acidic residues" evidence="9">
    <location>
        <begin position="547"/>
        <end position="556"/>
    </location>
</feature>
<dbReference type="InterPro" id="IPR011039">
    <property type="entry name" value="TFIIF_interaction"/>
</dbReference>
<feature type="compositionally biased region" description="Acidic residues" evidence="9">
    <location>
        <begin position="515"/>
        <end position="542"/>
    </location>
</feature>
<evidence type="ECO:0000313" key="12">
    <source>
        <dbReference type="WBParaSite" id="HDID_0000759301-mRNA-1"/>
    </source>
</evidence>
<dbReference type="Gene3D" id="1.10.10.10">
    <property type="entry name" value="Winged helix-like DNA-binding domain superfamily/Winged helix DNA-binding domain"/>
    <property type="match status" value="1"/>
</dbReference>
<dbReference type="GO" id="GO:0032968">
    <property type="term" value="P:positive regulation of transcription elongation by RNA polymerase II"/>
    <property type="evidence" value="ECO:0007669"/>
    <property type="project" value="InterPro"/>
</dbReference>
<evidence type="ECO:0000256" key="2">
    <source>
        <dbReference type="ARBA" id="ARBA00005249"/>
    </source>
</evidence>
<keyword evidence="3 8" id="KW-0805">Transcription regulation</keyword>
<dbReference type="SUPFAM" id="SSF50916">
    <property type="entry name" value="Rap30/74 interaction domains"/>
    <property type="match status" value="1"/>
</dbReference>
<dbReference type="EMBL" id="UYSG01010951">
    <property type="protein sequence ID" value="VDL59909.1"/>
    <property type="molecule type" value="Genomic_DNA"/>
</dbReference>
<evidence type="ECO:0000313" key="10">
    <source>
        <dbReference type="EMBL" id="VDL59909.1"/>
    </source>
</evidence>
<keyword evidence="6 8" id="KW-0539">Nucleus</keyword>
<comment type="similarity">
    <text evidence="2 8">Belongs to the TFIIF alpha subunit family.</text>
</comment>
<keyword evidence="5 8" id="KW-0804">Transcription</keyword>
<feature type="compositionally biased region" description="Acidic residues" evidence="9">
    <location>
        <begin position="459"/>
        <end position="488"/>
    </location>
</feature>
<dbReference type="InterPro" id="IPR008851">
    <property type="entry name" value="TFIIF-alpha"/>
</dbReference>
<dbReference type="InterPro" id="IPR036388">
    <property type="entry name" value="WH-like_DNA-bd_sf"/>
</dbReference>
<comment type="subcellular location">
    <subcellularLocation>
        <location evidence="1 8">Nucleus</location>
    </subcellularLocation>
</comment>
<sequence>MAENQINIPQSKPRKMVTVVTLTKSESENTDSSTTGTQPGPVTVLNTNGQRKIYVISTTQVSGAIRTPIILPSGRQRQEYSQVTPQSLQTPTPVPANTTKMQKRLQILSPQKLDSNLQPRPTSPTDSSSPPFQSRKQGILDNAIQGMIERINMRFKPNQSISFMLEEKGEDKNVIVRSRMPVSLILPCMEELGPSLFLTQIEEHEIHVHPHPNQKFRVLKYNKEDVQLCSEDEVFLQRENNLDLYPKPFKKKSSGGVGSGFGAGERLNALFQKRGIQPKEYSAEEQPFLFTVGKGKSAKRFRGVKEDILIGSKYFIFTHRSGGGFDAYPVNEWYTVKQRIKYKNLSYEEAERGFSTRNNVLNYFNIMKNAKHEKADESVNSDKATMKPDLVLSEFDEWKAYDQSDDELESENEGSDINQIRAQKRLEEKKKRRAAIVASKRRSRITLSRRKHKSNLIDGSDDDIEGENSEIVGEDSDVDDHDGDELDYLTDSTSDEDKLSEDEREKIYDIPGVDQEVEIISDIDDDDDDDEKEEKEEEDEIENVGKNGKEEVKDAESQQLKQKVASDIFFGEQEKSRKMFLPSSSCSSDTEGDSDEESHEESSESSEPSQSLKSFASKQKRSLESPSSQLLPLTKRFKQNEITPPPSVQVPRGCLFDTIRKYLLRKPITFEELMRKLKARGLLGSDDGLSASRVGEVLQVLKPLKQSIYGKAQYYLK</sequence>
<evidence type="ECO:0000256" key="5">
    <source>
        <dbReference type="ARBA" id="ARBA00023163"/>
    </source>
</evidence>
<dbReference type="GO" id="GO:0003677">
    <property type="term" value="F:DNA binding"/>
    <property type="evidence" value="ECO:0007669"/>
    <property type="project" value="UniProtKB-KW"/>
</dbReference>
<evidence type="ECO:0000256" key="7">
    <source>
        <dbReference type="ARBA" id="ARBA00025232"/>
    </source>
</evidence>
<feature type="compositionally biased region" description="Polar residues" evidence="9">
    <location>
        <begin position="79"/>
        <end position="96"/>
    </location>
</feature>
<dbReference type="STRING" id="6216.A0A0R3SR35"/>
<organism evidence="12">
    <name type="scientific">Hymenolepis diminuta</name>
    <name type="common">Rat tapeworm</name>
    <dbReference type="NCBI Taxonomy" id="6216"/>
    <lineage>
        <taxon>Eukaryota</taxon>
        <taxon>Metazoa</taxon>
        <taxon>Spiralia</taxon>
        <taxon>Lophotrochozoa</taxon>
        <taxon>Platyhelminthes</taxon>
        <taxon>Cestoda</taxon>
        <taxon>Eucestoda</taxon>
        <taxon>Cyclophyllidea</taxon>
        <taxon>Hymenolepididae</taxon>
        <taxon>Hymenolepis</taxon>
    </lineage>
</organism>
<dbReference type="Pfam" id="PF05793">
    <property type="entry name" value="TFIIF_alpha"/>
    <property type="match status" value="1"/>
</dbReference>
<dbReference type="PANTHER" id="PTHR13011">
    <property type="entry name" value="TFIIF-ALPHA"/>
    <property type="match status" value="1"/>
</dbReference>
<evidence type="ECO:0000256" key="9">
    <source>
        <dbReference type="SAM" id="MobiDB-lite"/>
    </source>
</evidence>
<dbReference type="GO" id="GO:0001096">
    <property type="term" value="F:TFIIF-class transcription factor complex binding"/>
    <property type="evidence" value="ECO:0007669"/>
    <property type="project" value="TreeGrafter"/>
</dbReference>
<dbReference type="PANTHER" id="PTHR13011:SF0">
    <property type="entry name" value="GENERAL TRANSCRIPTION FACTOR IIF SUBUNIT 1"/>
    <property type="match status" value="1"/>
</dbReference>
<feature type="compositionally biased region" description="Acidic residues" evidence="9">
    <location>
        <begin position="590"/>
        <end position="599"/>
    </location>
</feature>
<evidence type="ECO:0000256" key="3">
    <source>
        <dbReference type="ARBA" id="ARBA00023015"/>
    </source>
</evidence>
<gene>
    <name evidence="10" type="ORF">HDID_LOCUS7591</name>
</gene>
<dbReference type="GO" id="GO:0016251">
    <property type="term" value="F:RNA polymerase II general transcription initiation factor activity"/>
    <property type="evidence" value="ECO:0007669"/>
    <property type="project" value="TreeGrafter"/>
</dbReference>
<protein>
    <recommendedName>
        <fullName evidence="8">Transcription initiation factor IIF subunit alpha</fullName>
    </recommendedName>
</protein>
<dbReference type="GO" id="GO:0006367">
    <property type="term" value="P:transcription initiation at RNA polymerase II promoter"/>
    <property type="evidence" value="ECO:0007669"/>
    <property type="project" value="InterPro"/>
</dbReference>
<feature type="region of interest" description="Disordered" evidence="9">
    <location>
        <begin position="70"/>
        <end position="96"/>
    </location>
</feature>
<reference evidence="10 11" key="2">
    <citation type="submission" date="2018-11" db="EMBL/GenBank/DDBJ databases">
        <authorList>
            <consortium name="Pathogen Informatics"/>
        </authorList>
    </citation>
    <scope>NUCLEOTIDE SEQUENCE [LARGE SCALE GENOMIC DNA]</scope>
</reference>
<evidence type="ECO:0000256" key="8">
    <source>
        <dbReference type="RuleBase" id="RU366044"/>
    </source>
</evidence>
<evidence type="ECO:0000256" key="4">
    <source>
        <dbReference type="ARBA" id="ARBA00023125"/>
    </source>
</evidence>
<dbReference type="AlphaFoldDB" id="A0A0R3SR35"/>
<reference evidence="12" key="1">
    <citation type="submission" date="2017-02" db="UniProtKB">
        <authorList>
            <consortium name="WormBaseParasite"/>
        </authorList>
    </citation>
    <scope>IDENTIFICATION</scope>
</reference>
<evidence type="ECO:0000256" key="1">
    <source>
        <dbReference type="ARBA" id="ARBA00004123"/>
    </source>
</evidence>
<dbReference type="SUPFAM" id="SSF46785">
    <property type="entry name" value="Winged helix' DNA-binding domain"/>
    <property type="match status" value="1"/>
</dbReference>
<feature type="region of interest" description="Disordered" evidence="9">
    <location>
        <begin position="109"/>
        <end position="135"/>
    </location>
</feature>
<name>A0A0R3SR35_HYMDI</name>
<dbReference type="InterPro" id="IPR036390">
    <property type="entry name" value="WH_DNA-bd_sf"/>
</dbReference>
<evidence type="ECO:0000313" key="11">
    <source>
        <dbReference type="Proteomes" id="UP000274504"/>
    </source>
</evidence>
<feature type="compositionally biased region" description="Low complexity" evidence="9">
    <location>
        <begin position="605"/>
        <end position="614"/>
    </location>
</feature>
<feature type="region of interest" description="Disordered" evidence="9">
    <location>
        <begin position="23"/>
        <end position="45"/>
    </location>
</feature>
<comment type="function">
    <text evidence="7 8">TFIIF is a general transcription initiation factor that binds to RNA polymerase II and helps to recruit it to the initiation complex in collaboration with TFIIB. It promotes transcription elongation.</text>
</comment>